<feature type="domain" description="HD-GYP" evidence="1">
    <location>
        <begin position="66"/>
        <end position="260"/>
    </location>
</feature>
<dbReference type="EMBL" id="JBHTGQ010000009">
    <property type="protein sequence ID" value="MFC7749067.1"/>
    <property type="molecule type" value="Genomic_DNA"/>
</dbReference>
<dbReference type="CDD" id="cd00077">
    <property type="entry name" value="HDc"/>
    <property type="match status" value="1"/>
</dbReference>
<dbReference type="PANTHER" id="PTHR43155">
    <property type="entry name" value="CYCLIC DI-GMP PHOSPHODIESTERASE PA4108-RELATED"/>
    <property type="match status" value="1"/>
</dbReference>
<dbReference type="RefSeq" id="WP_246068125.1">
    <property type="nucleotide sequence ID" value="NZ_JBHTGQ010000009.1"/>
</dbReference>
<dbReference type="GO" id="GO:0016787">
    <property type="term" value="F:hydrolase activity"/>
    <property type="evidence" value="ECO:0007669"/>
    <property type="project" value="UniProtKB-KW"/>
</dbReference>
<gene>
    <name evidence="2" type="ORF">ACFQWB_03785</name>
</gene>
<evidence type="ECO:0000259" key="1">
    <source>
        <dbReference type="PROSITE" id="PS51832"/>
    </source>
</evidence>
<keyword evidence="2" id="KW-0378">Hydrolase</keyword>
<name>A0ABW2UYU6_9BACL</name>
<dbReference type="InterPro" id="IPR006675">
    <property type="entry name" value="HDIG_dom"/>
</dbReference>
<comment type="caution">
    <text evidence="2">The sequence shown here is derived from an EMBL/GenBank/DDBJ whole genome shotgun (WGS) entry which is preliminary data.</text>
</comment>
<dbReference type="EC" id="3.1.4.-" evidence="2"/>
<protein>
    <submittedName>
        <fullName evidence="2">HD-GYP domain-containing protein</fullName>
        <ecNumber evidence="2">3.1.4.-</ecNumber>
    </submittedName>
</protein>
<proteinExistence type="predicted"/>
<sequence length="302" mass="34212">MLLHRVDYVDIAGTRPKAESADTSAPLTEFYSNAVRQVSKLFEDVRVTGTIDESEVDNSIAPLLDLFQTERDLVSVLLSSVSRDEYTYQHCVQVGSISYFIAQWMGLPEEDCSRIGKAGYLHDIGKCRIPSSVLNKPGRLSDEEYAQVRKHPEYGYQIIQASMDNDLCAKVALEHHERMDGSGYPYGIKGTEIQLASRIVAVADVYSAMICDRAYQKRRHLLDVLRELYRLSFSELDPAVVQVFLRFMMPNFVGKKAHLSNGEEGIVVLIHESDWFRPLVQVNGTYIDLKVRRDLEIQDVSA</sequence>
<dbReference type="SUPFAM" id="SSF109604">
    <property type="entry name" value="HD-domain/PDEase-like"/>
    <property type="match status" value="1"/>
</dbReference>
<dbReference type="PROSITE" id="PS51832">
    <property type="entry name" value="HD_GYP"/>
    <property type="match status" value="1"/>
</dbReference>
<dbReference type="Gene3D" id="1.10.3210.10">
    <property type="entry name" value="Hypothetical protein af1432"/>
    <property type="match status" value="1"/>
</dbReference>
<dbReference type="InterPro" id="IPR003607">
    <property type="entry name" value="HD/PDEase_dom"/>
</dbReference>
<dbReference type="PANTHER" id="PTHR43155:SF2">
    <property type="entry name" value="CYCLIC DI-GMP PHOSPHODIESTERASE PA4108"/>
    <property type="match status" value="1"/>
</dbReference>
<evidence type="ECO:0000313" key="2">
    <source>
        <dbReference type="EMBL" id="MFC7749067.1"/>
    </source>
</evidence>
<dbReference type="Proteomes" id="UP001596528">
    <property type="component" value="Unassembled WGS sequence"/>
</dbReference>
<dbReference type="SMART" id="SM00471">
    <property type="entry name" value="HDc"/>
    <property type="match status" value="1"/>
</dbReference>
<accession>A0ABW2UYU6</accession>
<dbReference type="Pfam" id="PF13487">
    <property type="entry name" value="HD_5"/>
    <property type="match status" value="1"/>
</dbReference>
<keyword evidence="3" id="KW-1185">Reference proteome</keyword>
<dbReference type="InterPro" id="IPR037522">
    <property type="entry name" value="HD_GYP_dom"/>
</dbReference>
<evidence type="ECO:0000313" key="3">
    <source>
        <dbReference type="Proteomes" id="UP001596528"/>
    </source>
</evidence>
<dbReference type="NCBIfam" id="TIGR00277">
    <property type="entry name" value="HDIG"/>
    <property type="match status" value="1"/>
</dbReference>
<reference evidence="3" key="1">
    <citation type="journal article" date="2019" name="Int. J. Syst. Evol. Microbiol.">
        <title>The Global Catalogue of Microorganisms (GCM) 10K type strain sequencing project: providing services to taxonomists for standard genome sequencing and annotation.</title>
        <authorList>
            <consortium name="The Broad Institute Genomics Platform"/>
            <consortium name="The Broad Institute Genome Sequencing Center for Infectious Disease"/>
            <person name="Wu L."/>
            <person name="Ma J."/>
        </authorList>
    </citation>
    <scope>NUCLEOTIDE SEQUENCE [LARGE SCALE GENOMIC DNA]</scope>
    <source>
        <strain evidence="3">JCM 18657</strain>
    </source>
</reference>
<organism evidence="2 3">
    <name type="scientific">Paenibacillus thermoaerophilus</name>
    <dbReference type="NCBI Taxonomy" id="1215385"/>
    <lineage>
        <taxon>Bacteria</taxon>
        <taxon>Bacillati</taxon>
        <taxon>Bacillota</taxon>
        <taxon>Bacilli</taxon>
        <taxon>Bacillales</taxon>
        <taxon>Paenibacillaceae</taxon>
        <taxon>Paenibacillus</taxon>
    </lineage>
</organism>